<dbReference type="PATRIC" id="fig|1071400.3.peg.677"/>
<protein>
    <submittedName>
        <fullName evidence="2">Uncharacterized protein</fullName>
    </submittedName>
</protein>
<evidence type="ECO:0000313" key="2">
    <source>
        <dbReference type="EMBL" id="AFR99775.1"/>
    </source>
</evidence>
<feature type="transmembrane region" description="Helical" evidence="1">
    <location>
        <begin position="42"/>
        <end position="60"/>
    </location>
</feature>
<name>J9W693_LENBU</name>
<organism evidence="2 3">
    <name type="scientific">Lentilactobacillus buchneri subsp. silagei CD034</name>
    <dbReference type="NCBI Taxonomy" id="1071400"/>
    <lineage>
        <taxon>Bacteria</taxon>
        <taxon>Bacillati</taxon>
        <taxon>Bacillota</taxon>
        <taxon>Bacilli</taxon>
        <taxon>Lactobacillales</taxon>
        <taxon>Lactobacillaceae</taxon>
        <taxon>Lentilactobacillus</taxon>
        <taxon>Lentilactobacillus buchneri subsp. silagei</taxon>
    </lineage>
</organism>
<evidence type="ECO:0000313" key="3">
    <source>
        <dbReference type="Proteomes" id="UP000007332"/>
    </source>
</evidence>
<gene>
    <name evidence="2" type="ORF">LBUCD034_0681</name>
</gene>
<dbReference type="HOGENOM" id="CLU_2788584_0_0_9"/>
<keyword evidence="1" id="KW-0812">Transmembrane</keyword>
<keyword evidence="1" id="KW-0472">Membrane</keyword>
<dbReference type="Proteomes" id="UP000007332">
    <property type="component" value="Chromosome"/>
</dbReference>
<keyword evidence="1" id="KW-1133">Transmembrane helix</keyword>
<accession>J9W693</accession>
<reference evidence="2 3" key="1">
    <citation type="journal article" date="2012" name="J. Biotechnol.">
        <title>Insights into the completely annotated genome of Lactobacillus buchneri CD034, a strain isolated from stable grass silage.</title>
        <authorList>
            <person name="Heinl S."/>
            <person name="Wibberg D."/>
            <person name="Eikmeyer F."/>
            <person name="Szczepanowski R."/>
            <person name="Blom J."/>
            <person name="Linke B."/>
            <person name="Goesmann A."/>
            <person name="Grabherr R."/>
            <person name="Schwab H."/>
            <person name="Puhler A."/>
            <person name="Schluter A."/>
        </authorList>
    </citation>
    <scope>NUCLEOTIDE SEQUENCE [LARGE SCALE GENOMIC DNA]</scope>
    <source>
        <strain evidence="2 3">CD034</strain>
    </source>
</reference>
<keyword evidence="3" id="KW-1185">Reference proteome</keyword>
<dbReference type="AlphaFoldDB" id="J9W693"/>
<sequence>MKGVSTMGFSPKLIVADAALVISIALAFFIQKSSFPDDVKIGLVILAGICLLVSVIINLVSANQSRKERKNQQK</sequence>
<dbReference type="KEGG" id="lbn:LBUCD034_0681"/>
<feature type="transmembrane region" description="Helical" evidence="1">
    <location>
        <begin position="12"/>
        <end position="30"/>
    </location>
</feature>
<proteinExistence type="predicted"/>
<dbReference type="EMBL" id="CP003043">
    <property type="protein sequence ID" value="AFR99775.1"/>
    <property type="molecule type" value="Genomic_DNA"/>
</dbReference>
<evidence type="ECO:0000256" key="1">
    <source>
        <dbReference type="SAM" id="Phobius"/>
    </source>
</evidence>